<dbReference type="EMBL" id="AMGV01000001">
    <property type="protein sequence ID" value="KEF63416.1"/>
    <property type="molecule type" value="Genomic_DNA"/>
</dbReference>
<dbReference type="GeneID" id="25276340"/>
<evidence type="ECO:0000256" key="5">
    <source>
        <dbReference type="SAM" id="MobiDB-lite"/>
    </source>
</evidence>
<evidence type="ECO:0000256" key="1">
    <source>
        <dbReference type="ARBA" id="ARBA00004123"/>
    </source>
</evidence>
<dbReference type="Pfam" id="PF09734">
    <property type="entry name" value="Tau95"/>
    <property type="match status" value="1"/>
</dbReference>
<evidence type="ECO:0000256" key="2">
    <source>
        <dbReference type="ARBA" id="ARBA00023125"/>
    </source>
</evidence>
<feature type="compositionally biased region" description="Acidic residues" evidence="5">
    <location>
        <begin position="537"/>
        <end position="565"/>
    </location>
</feature>
<organism evidence="8 9">
    <name type="scientific">Exophiala aquamarina CBS 119918</name>
    <dbReference type="NCBI Taxonomy" id="1182545"/>
    <lineage>
        <taxon>Eukaryota</taxon>
        <taxon>Fungi</taxon>
        <taxon>Dikarya</taxon>
        <taxon>Ascomycota</taxon>
        <taxon>Pezizomycotina</taxon>
        <taxon>Eurotiomycetes</taxon>
        <taxon>Chaetothyriomycetidae</taxon>
        <taxon>Chaetothyriales</taxon>
        <taxon>Herpotrichiellaceae</taxon>
        <taxon>Exophiala</taxon>
    </lineage>
</organism>
<dbReference type="GO" id="GO:0000127">
    <property type="term" value="C:transcription factor TFIIIC complex"/>
    <property type="evidence" value="ECO:0007669"/>
    <property type="project" value="InterPro"/>
</dbReference>
<comment type="caution">
    <text evidence="8">The sequence shown here is derived from an EMBL/GenBank/DDBJ whole genome shotgun (WGS) entry which is preliminary data.</text>
</comment>
<feature type="domain" description="Transcription factor IIIC subunit Tfc1/Sfc1 triple barrel" evidence="7">
    <location>
        <begin position="19"/>
        <end position="150"/>
    </location>
</feature>
<keyword evidence="9" id="KW-1185">Reference proteome</keyword>
<dbReference type="HOGENOM" id="CLU_016809_3_0_1"/>
<evidence type="ECO:0000256" key="3">
    <source>
        <dbReference type="ARBA" id="ARBA00023163"/>
    </source>
</evidence>
<dbReference type="OrthoDB" id="5598268at2759"/>
<keyword evidence="3" id="KW-0804">Transcription</keyword>
<proteinExistence type="predicted"/>
<dbReference type="InterPro" id="IPR019136">
    <property type="entry name" value="TF_IIIC_su-5_HTH"/>
</dbReference>
<sequence length="565" mass="63938">MRADSSAPWLQVPAVPVLSIEHPCIVRNVDRAIHMLGGPEEIAQSLQSDSDKTLGLNFQPNDPTARAIISLKNSTDNLLLHFVVPKRTGRKRKRGSNDPFVEDPSAGTVRKDASYLTRSLIDNHQGYNVDVVGSIKSTHLWRNLPDFVYSASNSTTIGQIRTHILPQQYPLIRRWQFPQTYGLTNTETFPPPVFSTLSLPLNYTYRQNPAVKILADPVTGKKSLHNNQKPVKLFTHQCQHNDKVWPDRPHPKCIPLSQQPQALQDVCRSMVEAFERRPLWTRRALLNQFSTKVPSSMIRHATAYVCFAIRSGPWRDCLCKFGVDPRKDRSYRKFQTVLVQLVTKSRGKADTREDFSRTWIRSTDQSSHIFTGESNIPLDGKSWQLCDLHEPRLKALVDISDAYLRFECETRYFGWYLNGTMAKMRVATKAIIDSLIDGEMLDEGMMATFLTFPEDYHMADTESTSAHLPRLAGKKGLEWASAYRSFCRTIGGQLPTSGGSGKGRLSKPKPLVRASFMGTGQVDTAYELENGDRYESYDDEGDNDNIEPDGLEVEPGEQDVEMEER</sequence>
<keyword evidence="4" id="KW-0539">Nucleus</keyword>
<dbReference type="GO" id="GO:0005634">
    <property type="term" value="C:nucleus"/>
    <property type="evidence" value="ECO:0007669"/>
    <property type="project" value="UniProtKB-SubCell"/>
</dbReference>
<dbReference type="InterPro" id="IPR040454">
    <property type="entry name" value="TF_IIIC_Tfc1/Sfc1"/>
</dbReference>
<dbReference type="AlphaFoldDB" id="A0A072PU85"/>
<evidence type="ECO:0000256" key="4">
    <source>
        <dbReference type="ARBA" id="ARBA00023242"/>
    </source>
</evidence>
<accession>A0A072PU85</accession>
<name>A0A072PU85_9EURO</name>
<evidence type="ECO:0000259" key="7">
    <source>
        <dbReference type="Pfam" id="PF17682"/>
    </source>
</evidence>
<evidence type="ECO:0000313" key="8">
    <source>
        <dbReference type="EMBL" id="KEF63416.1"/>
    </source>
</evidence>
<dbReference type="GO" id="GO:0006384">
    <property type="term" value="P:transcription initiation at RNA polymerase III promoter"/>
    <property type="evidence" value="ECO:0007669"/>
    <property type="project" value="InterPro"/>
</dbReference>
<dbReference type="GO" id="GO:0001003">
    <property type="term" value="F:RNA polymerase III type 2 promoter sequence-specific DNA binding"/>
    <property type="evidence" value="ECO:0007669"/>
    <property type="project" value="TreeGrafter"/>
</dbReference>
<dbReference type="VEuPathDB" id="FungiDB:A1O9_01394"/>
<dbReference type="RefSeq" id="XP_013266006.1">
    <property type="nucleotide sequence ID" value="XM_013410552.1"/>
</dbReference>
<dbReference type="Pfam" id="PF17682">
    <property type="entry name" value="Tau95_N"/>
    <property type="match status" value="1"/>
</dbReference>
<dbReference type="PANTHER" id="PTHR13230">
    <property type="entry name" value="GENERAL TRANSCRIPTION FACTOR IIIC, POLYPEPTIDE 5"/>
    <property type="match status" value="1"/>
</dbReference>
<dbReference type="GO" id="GO:0001002">
    <property type="term" value="F:RNA polymerase III type 1 promoter sequence-specific DNA binding"/>
    <property type="evidence" value="ECO:0007669"/>
    <property type="project" value="TreeGrafter"/>
</dbReference>
<keyword evidence="2" id="KW-0238">DNA-binding</keyword>
<dbReference type="PANTHER" id="PTHR13230:SF5">
    <property type="entry name" value="GENERAL TRANSCRIPTION FACTOR 3C POLYPEPTIDE 5"/>
    <property type="match status" value="1"/>
</dbReference>
<dbReference type="InterPro" id="IPR041499">
    <property type="entry name" value="Tfc1/Sfc1_N"/>
</dbReference>
<evidence type="ECO:0008006" key="10">
    <source>
        <dbReference type="Google" id="ProtNLM"/>
    </source>
</evidence>
<evidence type="ECO:0000259" key="6">
    <source>
        <dbReference type="Pfam" id="PF09734"/>
    </source>
</evidence>
<evidence type="ECO:0000313" key="9">
    <source>
        <dbReference type="Proteomes" id="UP000027920"/>
    </source>
</evidence>
<gene>
    <name evidence="8" type="ORF">A1O9_01394</name>
</gene>
<feature type="region of interest" description="Disordered" evidence="5">
    <location>
        <begin position="524"/>
        <end position="565"/>
    </location>
</feature>
<comment type="subcellular location">
    <subcellularLocation>
        <location evidence="1">Nucleus</location>
    </subcellularLocation>
</comment>
<dbReference type="STRING" id="1182545.A0A072PU85"/>
<dbReference type="Gene3D" id="3.30.200.160">
    <property type="entry name" value="TFIIIC, subcomplex tauA, subunit Sfc1, barrel domain"/>
    <property type="match status" value="1"/>
</dbReference>
<feature type="domain" description="Transcription factor IIIC subunit 5 HTH" evidence="6">
    <location>
        <begin position="189"/>
        <end position="339"/>
    </location>
</feature>
<dbReference type="Proteomes" id="UP000027920">
    <property type="component" value="Unassembled WGS sequence"/>
</dbReference>
<dbReference type="InterPro" id="IPR042536">
    <property type="entry name" value="TFIIIC_tauA_Sfc1"/>
</dbReference>
<protein>
    <recommendedName>
        <fullName evidence="10">Transcription factor IIIC subunit 5 HTH domain-containing protein</fullName>
    </recommendedName>
</protein>
<reference evidence="8 9" key="1">
    <citation type="submission" date="2013-03" db="EMBL/GenBank/DDBJ databases">
        <title>The Genome Sequence of Exophiala aquamarina CBS 119918.</title>
        <authorList>
            <consortium name="The Broad Institute Genomics Platform"/>
            <person name="Cuomo C."/>
            <person name="de Hoog S."/>
            <person name="Gorbushina A."/>
            <person name="Walker B."/>
            <person name="Young S.K."/>
            <person name="Zeng Q."/>
            <person name="Gargeya S."/>
            <person name="Fitzgerald M."/>
            <person name="Haas B."/>
            <person name="Abouelleil A."/>
            <person name="Allen A.W."/>
            <person name="Alvarado L."/>
            <person name="Arachchi H.M."/>
            <person name="Berlin A.M."/>
            <person name="Chapman S.B."/>
            <person name="Gainer-Dewar J."/>
            <person name="Goldberg J."/>
            <person name="Griggs A."/>
            <person name="Gujja S."/>
            <person name="Hansen M."/>
            <person name="Howarth C."/>
            <person name="Imamovic A."/>
            <person name="Ireland A."/>
            <person name="Larimer J."/>
            <person name="McCowan C."/>
            <person name="Murphy C."/>
            <person name="Pearson M."/>
            <person name="Poon T.W."/>
            <person name="Priest M."/>
            <person name="Roberts A."/>
            <person name="Saif S."/>
            <person name="Shea T."/>
            <person name="Sisk P."/>
            <person name="Sykes S."/>
            <person name="Wortman J."/>
            <person name="Nusbaum C."/>
            <person name="Birren B."/>
        </authorList>
    </citation>
    <scope>NUCLEOTIDE SEQUENCE [LARGE SCALE GENOMIC DNA]</scope>
    <source>
        <strain evidence="8 9">CBS 119918</strain>
    </source>
</reference>